<dbReference type="EMBL" id="JBHSAX010000004">
    <property type="protein sequence ID" value="MFC3961254.1"/>
    <property type="molecule type" value="Genomic_DNA"/>
</dbReference>
<feature type="signal peptide" evidence="1">
    <location>
        <begin position="1"/>
        <end position="35"/>
    </location>
</feature>
<comment type="caution">
    <text evidence="2">The sequence shown here is derived from an EMBL/GenBank/DDBJ whole genome shotgun (WGS) entry which is preliminary data.</text>
</comment>
<keyword evidence="3" id="KW-1185">Reference proteome</keyword>
<keyword evidence="1" id="KW-0732">Signal</keyword>
<dbReference type="RefSeq" id="WP_378611007.1">
    <property type="nucleotide sequence ID" value="NZ_JBHSAX010000004.1"/>
</dbReference>
<gene>
    <name evidence="2" type="ORF">ACFO0B_04555</name>
</gene>
<dbReference type="Gene3D" id="1.20.90.10">
    <property type="entry name" value="Phospholipase A2 domain"/>
    <property type="match status" value="1"/>
</dbReference>
<dbReference type="InterPro" id="IPR036444">
    <property type="entry name" value="PLipase_A2_dom_sf"/>
</dbReference>
<proteinExistence type="predicted"/>
<accession>A0ABV8DND7</accession>
<organism evidence="2 3">
    <name type="scientific">Nocardia jiangsuensis</name>
    <dbReference type="NCBI Taxonomy" id="1691563"/>
    <lineage>
        <taxon>Bacteria</taxon>
        <taxon>Bacillati</taxon>
        <taxon>Actinomycetota</taxon>
        <taxon>Actinomycetes</taxon>
        <taxon>Mycobacteriales</taxon>
        <taxon>Nocardiaceae</taxon>
        <taxon>Nocardia</taxon>
    </lineage>
</organism>
<feature type="chain" id="PRO_5045770157" description="Phospholipase A2-like protein" evidence="1">
    <location>
        <begin position="36"/>
        <end position="228"/>
    </location>
</feature>
<evidence type="ECO:0008006" key="4">
    <source>
        <dbReference type="Google" id="ProtNLM"/>
    </source>
</evidence>
<evidence type="ECO:0000256" key="1">
    <source>
        <dbReference type="SAM" id="SignalP"/>
    </source>
</evidence>
<evidence type="ECO:0000313" key="2">
    <source>
        <dbReference type="EMBL" id="MFC3961254.1"/>
    </source>
</evidence>
<dbReference type="Proteomes" id="UP001595696">
    <property type="component" value="Unassembled WGS sequence"/>
</dbReference>
<name>A0ABV8DND7_9NOCA</name>
<reference evidence="3" key="1">
    <citation type="journal article" date="2019" name="Int. J. Syst. Evol. Microbiol.">
        <title>The Global Catalogue of Microorganisms (GCM) 10K type strain sequencing project: providing services to taxonomists for standard genome sequencing and annotation.</title>
        <authorList>
            <consortium name="The Broad Institute Genomics Platform"/>
            <consortium name="The Broad Institute Genome Sequencing Center for Infectious Disease"/>
            <person name="Wu L."/>
            <person name="Ma J."/>
        </authorList>
    </citation>
    <scope>NUCLEOTIDE SEQUENCE [LARGE SCALE GENOMIC DNA]</scope>
    <source>
        <strain evidence="3">CGMCC 4.7330</strain>
    </source>
</reference>
<evidence type="ECO:0000313" key="3">
    <source>
        <dbReference type="Proteomes" id="UP001595696"/>
    </source>
</evidence>
<sequence length="228" mass="24023">MSRWKRSTPHRRLAAVTATGAVLALVVAPALTLTAGESAASAPAPAEDTEAAAAVLALSADELDIAVPQGFPEHFGYFPALLDGLVVRPDGGCSSPVTLPAEFELPCKGHDLGYDLLRFADRRGAPLGPWARRDLDAALTAHMHRACDVRPDEFSRTRCHFMADVASAFVRANSHRQDFGVPVVEEVTVPDPEGNNAGMLAGAGVLASGAVALRFSRRGTKHGAEVRP</sequence>
<protein>
    <recommendedName>
        <fullName evidence="4">Phospholipase A2-like protein</fullName>
    </recommendedName>
</protein>
<dbReference type="SUPFAM" id="SSF48619">
    <property type="entry name" value="Phospholipase A2, PLA2"/>
    <property type="match status" value="1"/>
</dbReference>